<feature type="compositionally biased region" description="Polar residues" evidence="1">
    <location>
        <begin position="145"/>
        <end position="154"/>
    </location>
</feature>
<sequence>MNTESNNPLQPGIMSNNLIQALIDNYRQNHLTAINTALGIQDAHSIWFDLPKLKNFIAKIEEEAAKVNPDTSAEDLGIRFYYATYPKQENWSVMDSHPVPVEYAGRHTLVMIPTVKKTNETGELIDFDFNPFKTNGENSNLALNARNFTPSGNVDGNGGPFGDDTGLGENNGQLTPPKNPAGELY</sequence>
<reference evidence="2 3" key="1">
    <citation type="submission" date="2016-10" db="EMBL/GenBank/DDBJ databases">
        <authorList>
            <person name="de Groot N.N."/>
        </authorList>
    </citation>
    <scope>NUCLEOTIDE SEQUENCE [LARGE SCALE GENOMIC DNA]</scope>
    <source>
        <strain evidence="2 3">DSM 23031</strain>
    </source>
</reference>
<dbReference type="OrthoDB" id="1355945at2"/>
<dbReference type="AlphaFoldDB" id="A0A1H6IEZ7"/>
<organism evidence="2 3">
    <name type="scientific">Chryseobacterium culicis</name>
    <dbReference type="NCBI Taxonomy" id="680127"/>
    <lineage>
        <taxon>Bacteria</taxon>
        <taxon>Pseudomonadati</taxon>
        <taxon>Bacteroidota</taxon>
        <taxon>Flavobacteriia</taxon>
        <taxon>Flavobacteriales</taxon>
        <taxon>Weeksellaceae</taxon>
        <taxon>Chryseobacterium group</taxon>
        <taxon>Chryseobacterium</taxon>
    </lineage>
</organism>
<dbReference type="STRING" id="680127.SAMN05421593_4397"/>
<protein>
    <submittedName>
        <fullName evidence="2">Uncharacterized protein</fullName>
    </submittedName>
</protein>
<dbReference type="RefSeq" id="WP_089696324.1">
    <property type="nucleotide sequence ID" value="NZ_FNWQ01000008.1"/>
</dbReference>
<proteinExistence type="predicted"/>
<gene>
    <name evidence="2" type="ORF">SAMN05421593_4397</name>
</gene>
<evidence type="ECO:0000313" key="2">
    <source>
        <dbReference type="EMBL" id="SEH46449.1"/>
    </source>
</evidence>
<accession>A0A1H6IEZ7</accession>
<feature type="region of interest" description="Disordered" evidence="1">
    <location>
        <begin position="145"/>
        <end position="185"/>
    </location>
</feature>
<dbReference type="EMBL" id="FNWQ01000008">
    <property type="protein sequence ID" value="SEH46449.1"/>
    <property type="molecule type" value="Genomic_DNA"/>
</dbReference>
<dbReference type="Proteomes" id="UP000198561">
    <property type="component" value="Unassembled WGS sequence"/>
</dbReference>
<name>A0A1H6IEZ7_CHRCI</name>
<evidence type="ECO:0000256" key="1">
    <source>
        <dbReference type="SAM" id="MobiDB-lite"/>
    </source>
</evidence>
<evidence type="ECO:0000313" key="3">
    <source>
        <dbReference type="Proteomes" id="UP000198561"/>
    </source>
</evidence>